<protein>
    <submittedName>
        <fullName evidence="8">Putative two component transcriptional regulator, winged helix family</fullName>
    </submittedName>
</protein>
<keyword evidence="4 6" id="KW-0238">DNA-binding</keyword>
<dbReference type="STRING" id="502025.Hoch_6742"/>
<evidence type="ECO:0000313" key="8">
    <source>
        <dbReference type="EMBL" id="ACY19206.1"/>
    </source>
</evidence>
<gene>
    <name evidence="8" type="ordered locus">Hoch_6742</name>
</gene>
<proteinExistence type="predicted"/>
<name>D0LT70_HALO1</name>
<keyword evidence="3" id="KW-0805">Transcription regulation</keyword>
<feature type="domain" description="OmpR/PhoB-type" evidence="7">
    <location>
        <begin position="145"/>
        <end position="241"/>
    </location>
</feature>
<dbReference type="GO" id="GO:0000156">
    <property type="term" value="F:phosphorelay response regulator activity"/>
    <property type="evidence" value="ECO:0007669"/>
    <property type="project" value="TreeGrafter"/>
</dbReference>
<dbReference type="PANTHER" id="PTHR48111">
    <property type="entry name" value="REGULATOR OF RPOS"/>
    <property type="match status" value="1"/>
</dbReference>
<dbReference type="PANTHER" id="PTHR48111:SF1">
    <property type="entry name" value="TWO-COMPONENT RESPONSE REGULATOR ORR33"/>
    <property type="match status" value="1"/>
</dbReference>
<reference evidence="8 9" key="1">
    <citation type="journal article" date="2010" name="Stand. Genomic Sci.">
        <title>Complete genome sequence of Haliangium ochraceum type strain (SMP-2).</title>
        <authorList>
            <consortium name="US DOE Joint Genome Institute (JGI-PGF)"/>
            <person name="Ivanova N."/>
            <person name="Daum C."/>
            <person name="Lang E."/>
            <person name="Abt B."/>
            <person name="Kopitz M."/>
            <person name="Saunders E."/>
            <person name="Lapidus A."/>
            <person name="Lucas S."/>
            <person name="Glavina Del Rio T."/>
            <person name="Nolan M."/>
            <person name="Tice H."/>
            <person name="Copeland A."/>
            <person name="Cheng J.F."/>
            <person name="Chen F."/>
            <person name="Bruce D."/>
            <person name="Goodwin L."/>
            <person name="Pitluck S."/>
            <person name="Mavromatis K."/>
            <person name="Pati A."/>
            <person name="Mikhailova N."/>
            <person name="Chen A."/>
            <person name="Palaniappan K."/>
            <person name="Land M."/>
            <person name="Hauser L."/>
            <person name="Chang Y.J."/>
            <person name="Jeffries C.D."/>
            <person name="Detter J.C."/>
            <person name="Brettin T."/>
            <person name="Rohde M."/>
            <person name="Goker M."/>
            <person name="Bristow J."/>
            <person name="Markowitz V."/>
            <person name="Eisen J.A."/>
            <person name="Hugenholtz P."/>
            <person name="Kyrpides N.C."/>
            <person name="Klenk H.P."/>
        </authorList>
    </citation>
    <scope>NUCLEOTIDE SEQUENCE [LARGE SCALE GENOMIC DNA]</scope>
    <source>
        <strain evidence="9">DSM 14365 / CIP 107738 / JCM 11303 / AJ 13395 / SMP-2</strain>
    </source>
</reference>
<feature type="DNA-binding region" description="OmpR/PhoB-type" evidence="6">
    <location>
        <begin position="145"/>
        <end position="241"/>
    </location>
</feature>
<accession>D0LT70</accession>
<dbReference type="SMART" id="SM00862">
    <property type="entry name" value="Trans_reg_C"/>
    <property type="match status" value="1"/>
</dbReference>
<keyword evidence="1" id="KW-0597">Phosphoprotein</keyword>
<dbReference type="GO" id="GO:0000976">
    <property type="term" value="F:transcription cis-regulatory region binding"/>
    <property type="evidence" value="ECO:0007669"/>
    <property type="project" value="TreeGrafter"/>
</dbReference>
<dbReference type="CDD" id="cd00383">
    <property type="entry name" value="trans_reg_C"/>
    <property type="match status" value="1"/>
</dbReference>
<dbReference type="SUPFAM" id="SSF46894">
    <property type="entry name" value="C-terminal effector domain of the bipartite response regulators"/>
    <property type="match status" value="1"/>
</dbReference>
<dbReference type="InterPro" id="IPR039420">
    <property type="entry name" value="WalR-like"/>
</dbReference>
<dbReference type="HOGENOM" id="CLU_1145942_0_0_7"/>
<dbReference type="Gene3D" id="1.10.10.10">
    <property type="entry name" value="Winged helix-like DNA-binding domain superfamily/Winged helix DNA-binding domain"/>
    <property type="match status" value="1"/>
</dbReference>
<dbReference type="InterPro" id="IPR036388">
    <property type="entry name" value="WH-like_DNA-bd_sf"/>
</dbReference>
<dbReference type="InterPro" id="IPR016032">
    <property type="entry name" value="Sig_transdc_resp-reg_C-effctor"/>
</dbReference>
<dbReference type="AlphaFoldDB" id="D0LT70"/>
<evidence type="ECO:0000256" key="1">
    <source>
        <dbReference type="ARBA" id="ARBA00022553"/>
    </source>
</evidence>
<dbReference type="EMBL" id="CP001804">
    <property type="protein sequence ID" value="ACY19206.1"/>
    <property type="molecule type" value="Genomic_DNA"/>
</dbReference>
<dbReference type="PROSITE" id="PS51755">
    <property type="entry name" value="OMPR_PHOB"/>
    <property type="match status" value="1"/>
</dbReference>
<dbReference type="KEGG" id="hoh:Hoch_6742"/>
<dbReference type="GO" id="GO:0005829">
    <property type="term" value="C:cytosol"/>
    <property type="evidence" value="ECO:0007669"/>
    <property type="project" value="TreeGrafter"/>
</dbReference>
<dbReference type="Proteomes" id="UP000001880">
    <property type="component" value="Chromosome"/>
</dbReference>
<dbReference type="OrthoDB" id="9801604at2"/>
<dbReference type="RefSeq" id="WP_012831798.1">
    <property type="nucleotide sequence ID" value="NC_013440.1"/>
</dbReference>
<dbReference type="InterPro" id="IPR001867">
    <property type="entry name" value="OmpR/PhoB-type_DNA-bd"/>
</dbReference>
<evidence type="ECO:0000256" key="3">
    <source>
        <dbReference type="ARBA" id="ARBA00023015"/>
    </source>
</evidence>
<keyword evidence="2" id="KW-0902">Two-component regulatory system</keyword>
<evidence type="ECO:0000256" key="5">
    <source>
        <dbReference type="ARBA" id="ARBA00023163"/>
    </source>
</evidence>
<evidence type="ECO:0000256" key="4">
    <source>
        <dbReference type="ARBA" id="ARBA00023125"/>
    </source>
</evidence>
<keyword evidence="9" id="KW-1185">Reference proteome</keyword>
<dbReference type="Pfam" id="PF00486">
    <property type="entry name" value="Trans_reg_C"/>
    <property type="match status" value="1"/>
</dbReference>
<evidence type="ECO:0000259" key="7">
    <source>
        <dbReference type="PROSITE" id="PS51755"/>
    </source>
</evidence>
<dbReference type="eggNOG" id="COG0745">
    <property type="taxonomic scope" value="Bacteria"/>
</dbReference>
<keyword evidence="5" id="KW-0804">Transcription</keyword>
<evidence type="ECO:0000256" key="6">
    <source>
        <dbReference type="PROSITE-ProRule" id="PRU01091"/>
    </source>
</evidence>
<sequence length="242" mass="25814">MGISQTLGVAQTRPMGVRGAALIALAGAPPPEPMHEALAREIVGISLETAAVFDAAPAPGRPLVVIWAPADIGAPLCQRIVSWADRATPRLGLLGHAPEGSPRDTEDALAAGFDDFVIGEVGARELAARTRAVFRRLHWSRGRRPGRLRFGPLVLHPGDHEVFLHGRSVVLTGIEQSVLRALMQAGGRALSRAELLDQAWGEGSLEVSERAVDNVILRLRRKLGAGKLIRTIRGVGFRLDGA</sequence>
<evidence type="ECO:0000256" key="2">
    <source>
        <dbReference type="ARBA" id="ARBA00023012"/>
    </source>
</evidence>
<evidence type="ECO:0000313" key="9">
    <source>
        <dbReference type="Proteomes" id="UP000001880"/>
    </source>
</evidence>
<organism evidence="8 9">
    <name type="scientific">Haliangium ochraceum (strain DSM 14365 / JCM 11303 / SMP-2)</name>
    <dbReference type="NCBI Taxonomy" id="502025"/>
    <lineage>
        <taxon>Bacteria</taxon>
        <taxon>Pseudomonadati</taxon>
        <taxon>Myxococcota</taxon>
        <taxon>Polyangia</taxon>
        <taxon>Haliangiales</taxon>
        <taxon>Kofleriaceae</taxon>
        <taxon>Haliangium</taxon>
    </lineage>
</organism>
<dbReference type="GO" id="GO:0006355">
    <property type="term" value="P:regulation of DNA-templated transcription"/>
    <property type="evidence" value="ECO:0007669"/>
    <property type="project" value="InterPro"/>
</dbReference>
<dbReference type="GO" id="GO:0032993">
    <property type="term" value="C:protein-DNA complex"/>
    <property type="evidence" value="ECO:0007669"/>
    <property type="project" value="TreeGrafter"/>
</dbReference>